<dbReference type="AlphaFoldDB" id="A0AAD8N1N6"/>
<proteinExistence type="predicted"/>
<reference evidence="3" key="1">
    <citation type="submission" date="2023-02" db="EMBL/GenBank/DDBJ databases">
        <title>Genome of toxic invasive species Heracleum sosnowskyi carries increased number of genes despite the absence of recent whole-genome duplications.</title>
        <authorList>
            <person name="Schelkunov M."/>
            <person name="Shtratnikova V."/>
            <person name="Makarenko M."/>
            <person name="Klepikova A."/>
            <person name="Omelchenko D."/>
            <person name="Novikova G."/>
            <person name="Obukhova E."/>
            <person name="Bogdanov V."/>
            <person name="Penin A."/>
            <person name="Logacheva M."/>
        </authorList>
    </citation>
    <scope>NUCLEOTIDE SEQUENCE</scope>
    <source>
        <strain evidence="3">Hsosn_3</strain>
        <tissue evidence="3">Leaf</tissue>
    </source>
</reference>
<dbReference type="EMBL" id="JAUIZM010000002">
    <property type="protein sequence ID" value="KAK1398520.1"/>
    <property type="molecule type" value="Genomic_DNA"/>
</dbReference>
<dbReference type="Proteomes" id="UP001237642">
    <property type="component" value="Unassembled WGS sequence"/>
</dbReference>
<keyword evidence="4" id="KW-1185">Reference proteome</keyword>
<evidence type="ECO:0000313" key="4">
    <source>
        <dbReference type="Proteomes" id="UP001237642"/>
    </source>
</evidence>
<organism evidence="3 4">
    <name type="scientific">Heracleum sosnowskyi</name>
    <dbReference type="NCBI Taxonomy" id="360622"/>
    <lineage>
        <taxon>Eukaryota</taxon>
        <taxon>Viridiplantae</taxon>
        <taxon>Streptophyta</taxon>
        <taxon>Embryophyta</taxon>
        <taxon>Tracheophyta</taxon>
        <taxon>Spermatophyta</taxon>
        <taxon>Magnoliopsida</taxon>
        <taxon>eudicotyledons</taxon>
        <taxon>Gunneridae</taxon>
        <taxon>Pentapetalae</taxon>
        <taxon>asterids</taxon>
        <taxon>campanulids</taxon>
        <taxon>Apiales</taxon>
        <taxon>Apiaceae</taxon>
        <taxon>Apioideae</taxon>
        <taxon>apioid superclade</taxon>
        <taxon>Tordylieae</taxon>
        <taxon>Tordyliinae</taxon>
        <taxon>Heracleum</taxon>
    </lineage>
</organism>
<feature type="domain" description="Reverse transcriptase zinc-binding" evidence="2">
    <location>
        <begin position="494"/>
        <end position="580"/>
    </location>
</feature>
<evidence type="ECO:0000313" key="3">
    <source>
        <dbReference type="EMBL" id="KAK1398520.1"/>
    </source>
</evidence>
<gene>
    <name evidence="3" type="ORF">POM88_008383</name>
</gene>
<name>A0AAD8N1N6_9APIA</name>
<feature type="region of interest" description="Disordered" evidence="1">
    <location>
        <begin position="1"/>
        <end position="25"/>
    </location>
</feature>
<protein>
    <recommendedName>
        <fullName evidence="2">Reverse transcriptase zinc-binding domain-containing protein</fullName>
    </recommendedName>
</protein>
<sequence>MIDLSFPMEAGQRNSNLSGNGGFKPGQIAGNHRTTKKQEGDRILGDFIWAHKDLVDENVMNTCFLGEKQAITEALNMIHWRSLKNRHHDKLEGTKYYKTYAEVVKNVRVPERRMEEGDLKEEWKVVNRTKKKVKKDDIILPKKRDKKNKRFGFVKTESEQEAGKIIYEEALKNNRSDTKSAKKVENDKTLKQDDEELIDRMFKYTEAVVDEEIEKGLYQTKVVLTKAEEHADTVQGAIQELAQLKQIDEDLIINIKGKNLTINFREITDMDYLVDKIDPMEEKEECDEMTNRSQSIVNKELVPFKGVKEKVTQAEKLERLQEKVIALNNESFSEGCTMGAHVNVTHITGDGERVMGCDLENLSVNQALIIRSKEPSIDSSNADGDNSSVAKKVTDESVKSVDDTGSESSEVSICSNLENLKMGKKMRFGVVWMQRCSNSISEKPVEGREQMNCEYRSADSVLINDFIKGCNLRDLEPQNSNFTWFRKDGQQHKYTVKEGVELLNASISQDCNFNRIWKQMVPPKVQMFMWKVLNGIIPTKALLFSRLVNFLDNSNCDLCKAQLEDLNHILWECEIAMQTWRKVLDWWGFHLRPTIKCLNETWVAVSWFKEVVLKQTWEIVLVAKMWTLWLNRNQIVFNSSKVSLEEVVKLVKVRSQEWALARNIILEDAVLWLILYY</sequence>
<feature type="region of interest" description="Disordered" evidence="1">
    <location>
        <begin position="376"/>
        <end position="408"/>
    </location>
</feature>
<dbReference type="InterPro" id="IPR026960">
    <property type="entry name" value="RVT-Znf"/>
</dbReference>
<feature type="compositionally biased region" description="Polar residues" evidence="1">
    <location>
        <begin position="377"/>
        <end position="389"/>
    </location>
</feature>
<dbReference type="Pfam" id="PF13966">
    <property type="entry name" value="zf-RVT"/>
    <property type="match status" value="1"/>
</dbReference>
<feature type="compositionally biased region" description="Basic and acidic residues" evidence="1">
    <location>
        <begin position="392"/>
        <end position="402"/>
    </location>
</feature>
<evidence type="ECO:0000259" key="2">
    <source>
        <dbReference type="Pfam" id="PF13966"/>
    </source>
</evidence>
<comment type="caution">
    <text evidence="3">The sequence shown here is derived from an EMBL/GenBank/DDBJ whole genome shotgun (WGS) entry which is preliminary data.</text>
</comment>
<accession>A0AAD8N1N6</accession>
<evidence type="ECO:0000256" key="1">
    <source>
        <dbReference type="SAM" id="MobiDB-lite"/>
    </source>
</evidence>
<reference evidence="3" key="2">
    <citation type="submission" date="2023-05" db="EMBL/GenBank/DDBJ databases">
        <authorList>
            <person name="Schelkunov M.I."/>
        </authorList>
    </citation>
    <scope>NUCLEOTIDE SEQUENCE</scope>
    <source>
        <strain evidence="3">Hsosn_3</strain>
        <tissue evidence="3">Leaf</tissue>
    </source>
</reference>